<dbReference type="InterPro" id="IPR025738">
    <property type="entry name" value="BatD"/>
</dbReference>
<keyword evidence="1" id="KW-0812">Transmembrane</keyword>
<dbReference type="Proteomes" id="UP000184498">
    <property type="component" value="Unassembled WGS sequence"/>
</dbReference>
<dbReference type="STRING" id="216903.SAMN05444371_2677"/>
<evidence type="ECO:0000313" key="3">
    <source>
        <dbReference type="EMBL" id="SHK52615.1"/>
    </source>
</evidence>
<proteinExistence type="predicted"/>
<reference evidence="4" key="1">
    <citation type="submission" date="2016-11" db="EMBL/GenBank/DDBJ databases">
        <authorList>
            <person name="Varghese N."/>
            <person name="Submissions S."/>
        </authorList>
    </citation>
    <scope>NUCLEOTIDE SEQUENCE [LARGE SCALE GENOMIC DNA]</scope>
    <source>
        <strain evidence="4">DSM 18016</strain>
    </source>
</reference>
<evidence type="ECO:0000256" key="1">
    <source>
        <dbReference type="SAM" id="Phobius"/>
    </source>
</evidence>
<dbReference type="OrthoDB" id="2079210at2"/>
<keyword evidence="2" id="KW-0732">Signal</keyword>
<keyword evidence="1" id="KW-0472">Membrane</keyword>
<dbReference type="RefSeq" id="WP_072998897.1">
    <property type="nucleotide sequence ID" value="NZ_FRAM01000003.1"/>
</dbReference>
<dbReference type="EMBL" id="FRAM01000003">
    <property type="protein sequence ID" value="SHK52615.1"/>
    <property type="molecule type" value="Genomic_DNA"/>
</dbReference>
<name>A0A1M6T6R2_9FLAO</name>
<gene>
    <name evidence="3" type="ORF">SAMN05444371_2677</name>
</gene>
<protein>
    <submittedName>
        <fullName evidence="3">Oxygen tolerance</fullName>
    </submittedName>
</protein>
<sequence>MIRKNLYILFLLASVYSFAQVNLYSEVNTKEARVNNPFVFTVVLEIFGEDLIQETPIKLPDFSKFDYAVSSEQSTFIDPIKKIRINQIVCQISLDPKQPGNLRVGSALVRVNGKVYKTEPIDVLVKEAEKKPLASQNPSKNMYLNMQVSDKEVYKNEPVIGIIKAYSKNISGFRHLEPAKFEPTKNFVIRSIANFDESIEETDNDFSSQIVAMFVIIPKVTGYVEVPPAEIPFKNHKNTLVSNKVKINVKKLPEGAPANFNNAVGKYDVKVELIDKNKENFEINKAFNISVKVSGSGNLSPSILPKILPSADYETFEPKIINNSLATKDGLEGDIEAQYVIIPKKRGDLKIAIEDFSYFDPKEEKYMEIASRYLLLNTVNAQDIANAKSTLQKVNEYTNNVLDRVDSPVMNTKKLKIEEHKTVNWYGIIGNLLIVIFGSVFFGFIFKRYKEKKKKEAEKKNLPIAPIVNIEETEALLRNKKKFDTESYFIYLQKILEENDSAKFFQAFEELKSDADRYCRDHYSKSFADYLQSDFGNTYTEKYDQLITMITVERYSPFSSKEKQIELFDEIKEVYKCL</sequence>
<keyword evidence="1" id="KW-1133">Transmembrane helix</keyword>
<dbReference type="PANTHER" id="PTHR40940">
    <property type="entry name" value="PROTEIN BATD-RELATED"/>
    <property type="match status" value="1"/>
</dbReference>
<feature type="signal peptide" evidence="2">
    <location>
        <begin position="1"/>
        <end position="19"/>
    </location>
</feature>
<evidence type="ECO:0000313" key="4">
    <source>
        <dbReference type="Proteomes" id="UP000184498"/>
    </source>
</evidence>
<dbReference type="AlphaFoldDB" id="A0A1M6T6R2"/>
<feature type="transmembrane region" description="Helical" evidence="1">
    <location>
        <begin position="425"/>
        <end position="446"/>
    </location>
</feature>
<feature type="chain" id="PRO_5013087765" evidence="2">
    <location>
        <begin position="20"/>
        <end position="578"/>
    </location>
</feature>
<evidence type="ECO:0000256" key="2">
    <source>
        <dbReference type="SAM" id="SignalP"/>
    </source>
</evidence>
<keyword evidence="4" id="KW-1185">Reference proteome</keyword>
<dbReference type="PANTHER" id="PTHR40940:SF2">
    <property type="entry name" value="BATD"/>
    <property type="match status" value="1"/>
</dbReference>
<dbReference type="Pfam" id="PF13584">
    <property type="entry name" value="BatD"/>
    <property type="match status" value="1"/>
</dbReference>
<accession>A0A1M6T6R2</accession>
<organism evidence="3 4">
    <name type="scientific">Epilithonimonas mollis</name>
    <dbReference type="NCBI Taxonomy" id="216903"/>
    <lineage>
        <taxon>Bacteria</taxon>
        <taxon>Pseudomonadati</taxon>
        <taxon>Bacteroidota</taxon>
        <taxon>Flavobacteriia</taxon>
        <taxon>Flavobacteriales</taxon>
        <taxon>Weeksellaceae</taxon>
        <taxon>Chryseobacterium group</taxon>
        <taxon>Epilithonimonas</taxon>
    </lineage>
</organism>